<dbReference type="GO" id="GO:0003989">
    <property type="term" value="F:acetyl-CoA carboxylase activity"/>
    <property type="evidence" value="ECO:0007669"/>
    <property type="project" value="InterPro"/>
</dbReference>
<dbReference type="EMBL" id="LT629700">
    <property type="protein sequence ID" value="SDM12934.1"/>
    <property type="molecule type" value="Genomic_DNA"/>
</dbReference>
<proteinExistence type="predicted"/>
<accession>A0A1G9QPJ5</accession>
<dbReference type="Proteomes" id="UP000199350">
    <property type="component" value="Chromosome I"/>
</dbReference>
<dbReference type="STRING" id="38302.SAMN04488535_2034"/>
<dbReference type="InterPro" id="IPR032716">
    <property type="entry name" value="ACC_epsilon"/>
</dbReference>
<reference evidence="2" key="1">
    <citation type="submission" date="2016-10" db="EMBL/GenBank/DDBJ databases">
        <authorList>
            <person name="Varghese N."/>
            <person name="Submissions S."/>
        </authorList>
    </citation>
    <scope>NUCLEOTIDE SEQUENCE [LARGE SCALE GENOMIC DNA]</scope>
    <source>
        <strain evidence="2">DSM 20632</strain>
    </source>
</reference>
<dbReference type="GO" id="GO:0004658">
    <property type="term" value="F:propionyl-CoA carboxylase activity"/>
    <property type="evidence" value="ECO:0007669"/>
    <property type="project" value="InterPro"/>
</dbReference>
<organism evidence="1 2">
    <name type="scientific">Corynebacterium mycetoides</name>
    <dbReference type="NCBI Taxonomy" id="38302"/>
    <lineage>
        <taxon>Bacteria</taxon>
        <taxon>Bacillati</taxon>
        <taxon>Actinomycetota</taxon>
        <taxon>Actinomycetes</taxon>
        <taxon>Mycobacteriales</taxon>
        <taxon>Corynebacteriaceae</taxon>
        <taxon>Corynebacterium</taxon>
    </lineage>
</organism>
<dbReference type="OrthoDB" id="4419219at2"/>
<keyword evidence="2" id="KW-1185">Reference proteome</keyword>
<protein>
    <submittedName>
        <fullName evidence="1">Acyl-CoA carboxylase epsilon subunit</fullName>
    </submittedName>
</protein>
<gene>
    <name evidence="1" type="ORF">SAMN04488535_2034</name>
</gene>
<dbReference type="RefSeq" id="WP_092151769.1">
    <property type="nucleotide sequence ID" value="NZ_LT629700.1"/>
</dbReference>
<sequence length="65" mass="7118">MDMTVVKGNPTDDEVAALTMVLAQLQAEAKADRGPGDLNLWGRPGKLRHNETIFNPGAFNNVTYF</sequence>
<dbReference type="AlphaFoldDB" id="A0A1G9QPJ5"/>
<dbReference type="Pfam" id="PF13822">
    <property type="entry name" value="ACC_epsilon"/>
    <property type="match status" value="1"/>
</dbReference>
<evidence type="ECO:0000313" key="1">
    <source>
        <dbReference type="EMBL" id="SDM12934.1"/>
    </source>
</evidence>
<evidence type="ECO:0000313" key="2">
    <source>
        <dbReference type="Proteomes" id="UP000199350"/>
    </source>
</evidence>
<name>A0A1G9QPJ5_9CORY</name>